<feature type="signal peptide" evidence="1">
    <location>
        <begin position="1"/>
        <end position="25"/>
    </location>
</feature>
<reference evidence="2 3" key="1">
    <citation type="submission" date="2024-06" db="EMBL/GenBank/DDBJ databases">
        <title>The Natural Products Discovery Center: Release of the First 8490 Sequenced Strains for Exploring Actinobacteria Biosynthetic Diversity.</title>
        <authorList>
            <person name="Kalkreuter E."/>
            <person name="Kautsar S.A."/>
            <person name="Yang D."/>
            <person name="Bader C.D."/>
            <person name="Teijaro C.N."/>
            <person name="Fluegel L."/>
            <person name="Davis C.M."/>
            <person name="Simpson J.R."/>
            <person name="Lauterbach L."/>
            <person name="Steele A.D."/>
            <person name="Gui C."/>
            <person name="Meng S."/>
            <person name="Li G."/>
            <person name="Viehrig K."/>
            <person name="Ye F."/>
            <person name="Su P."/>
            <person name="Kiefer A.F."/>
            <person name="Nichols A."/>
            <person name="Cepeda A.J."/>
            <person name="Yan W."/>
            <person name="Fan B."/>
            <person name="Jiang Y."/>
            <person name="Adhikari A."/>
            <person name="Zheng C.-J."/>
            <person name="Schuster L."/>
            <person name="Cowan T.M."/>
            <person name="Smanski M.J."/>
            <person name="Chevrette M.G."/>
            <person name="De Carvalho L.P.S."/>
            <person name="Shen B."/>
        </authorList>
    </citation>
    <scope>NUCLEOTIDE SEQUENCE [LARGE SCALE GENOMIC DNA]</scope>
    <source>
        <strain evidence="2 3">NPDC052347</strain>
    </source>
</reference>
<sequence length="139" mass="14944">MRTARLMTMVLAAVVALSAAPLAAAKPGPRHLTLSNKDNRQTVVVHTGDEIDVRLSGERKENSDWLWSAPSSANGAVLHRHSTGRAAGADTVAVFHAHSDGTTTLDSELRCVSRKSGYSCSRVAVPWEVTVTVKTRKKK</sequence>
<dbReference type="EMBL" id="JBFAUK010000011">
    <property type="protein sequence ID" value="MEV5507989.1"/>
    <property type="molecule type" value="Genomic_DNA"/>
</dbReference>
<keyword evidence="1" id="KW-0732">Signal</keyword>
<proteinExistence type="predicted"/>
<evidence type="ECO:0000313" key="3">
    <source>
        <dbReference type="Proteomes" id="UP001552594"/>
    </source>
</evidence>
<name>A0ABV3K0C6_STRON</name>
<evidence type="ECO:0008006" key="4">
    <source>
        <dbReference type="Google" id="ProtNLM"/>
    </source>
</evidence>
<feature type="chain" id="PRO_5047419045" description="Secreted protein" evidence="1">
    <location>
        <begin position="26"/>
        <end position="139"/>
    </location>
</feature>
<dbReference type="RefSeq" id="WP_153068648.1">
    <property type="nucleotide sequence ID" value="NZ_JBFAUK010000011.1"/>
</dbReference>
<dbReference type="Proteomes" id="UP001552594">
    <property type="component" value="Unassembled WGS sequence"/>
</dbReference>
<comment type="caution">
    <text evidence="2">The sequence shown here is derived from an EMBL/GenBank/DDBJ whole genome shotgun (WGS) entry which is preliminary data.</text>
</comment>
<evidence type="ECO:0000313" key="2">
    <source>
        <dbReference type="EMBL" id="MEV5507989.1"/>
    </source>
</evidence>
<accession>A0ABV3K0C6</accession>
<protein>
    <recommendedName>
        <fullName evidence="4">Secreted protein</fullName>
    </recommendedName>
</protein>
<gene>
    <name evidence="2" type="ORF">AB0L16_16145</name>
</gene>
<keyword evidence="3" id="KW-1185">Reference proteome</keyword>
<evidence type="ECO:0000256" key="1">
    <source>
        <dbReference type="SAM" id="SignalP"/>
    </source>
</evidence>
<organism evidence="2 3">
    <name type="scientific">Streptomyces orinoci</name>
    <name type="common">Streptoverticillium orinoci</name>
    <dbReference type="NCBI Taxonomy" id="67339"/>
    <lineage>
        <taxon>Bacteria</taxon>
        <taxon>Bacillati</taxon>
        <taxon>Actinomycetota</taxon>
        <taxon>Actinomycetes</taxon>
        <taxon>Kitasatosporales</taxon>
        <taxon>Streptomycetaceae</taxon>
        <taxon>Streptomyces</taxon>
    </lineage>
</organism>